<reference evidence="2" key="2">
    <citation type="submission" date="2023-04" db="EMBL/GenBank/DDBJ databases">
        <authorList>
            <person name="Bu L."/>
            <person name="Lu L."/>
            <person name="Laidemitt M.R."/>
            <person name="Zhang S.M."/>
            <person name="Mutuku M."/>
            <person name="Mkoji G."/>
            <person name="Steinauer M."/>
            <person name="Loker E.S."/>
        </authorList>
    </citation>
    <scope>NUCLEOTIDE SEQUENCE</scope>
    <source>
        <strain evidence="2">KasaAsao</strain>
        <tissue evidence="2">Whole Snail</tissue>
    </source>
</reference>
<dbReference type="SUPFAM" id="SSF88697">
    <property type="entry name" value="PUA domain-like"/>
    <property type="match status" value="1"/>
</dbReference>
<dbReference type="Pfam" id="PF02190">
    <property type="entry name" value="LON_substr_bdg"/>
    <property type="match status" value="1"/>
</dbReference>
<sequence>MDDPILNSDELNDKIADDDDEIAFVRGSTIHKKIIPILLSPKVIFPFAAMNPIVTDPHLKQLFEEAHREHTVIGYAYHSETATLALPPLQHVGVAAIVPELSKLVDGSYLVKIVPLNRFFITAYINDDPKDITARVSYYYDQPEDEKTYQIFGLMNISDLRKNLTK</sequence>
<feature type="domain" description="Lon N-terminal" evidence="1">
    <location>
        <begin position="36"/>
        <end position="148"/>
    </location>
</feature>
<comment type="caution">
    <text evidence="2">The sequence shown here is derived from an EMBL/GenBank/DDBJ whole genome shotgun (WGS) entry which is preliminary data.</text>
</comment>
<dbReference type="InterPro" id="IPR046336">
    <property type="entry name" value="Lon_prtase_N_sf"/>
</dbReference>
<reference evidence="2" key="1">
    <citation type="journal article" date="2023" name="PLoS Negl. Trop. Dis.">
        <title>A genome sequence for Biomphalaria pfeifferi, the major vector snail for the human-infecting parasite Schistosoma mansoni.</title>
        <authorList>
            <person name="Bu L."/>
            <person name="Lu L."/>
            <person name="Laidemitt M.R."/>
            <person name="Zhang S.M."/>
            <person name="Mutuku M."/>
            <person name="Mkoji G."/>
            <person name="Steinauer M."/>
            <person name="Loker E.S."/>
        </authorList>
    </citation>
    <scope>NUCLEOTIDE SEQUENCE</scope>
    <source>
        <strain evidence="2">KasaAsao</strain>
    </source>
</reference>
<keyword evidence="3" id="KW-1185">Reference proteome</keyword>
<gene>
    <name evidence="2" type="ORF">Bpfe_031425</name>
</gene>
<organism evidence="2 3">
    <name type="scientific">Biomphalaria pfeifferi</name>
    <name type="common">Bloodfluke planorb</name>
    <name type="synonym">Freshwater snail</name>
    <dbReference type="NCBI Taxonomy" id="112525"/>
    <lineage>
        <taxon>Eukaryota</taxon>
        <taxon>Metazoa</taxon>
        <taxon>Spiralia</taxon>
        <taxon>Lophotrochozoa</taxon>
        <taxon>Mollusca</taxon>
        <taxon>Gastropoda</taxon>
        <taxon>Heterobranchia</taxon>
        <taxon>Euthyneura</taxon>
        <taxon>Panpulmonata</taxon>
        <taxon>Hygrophila</taxon>
        <taxon>Lymnaeoidea</taxon>
        <taxon>Planorbidae</taxon>
        <taxon>Biomphalaria</taxon>
    </lineage>
</organism>
<accession>A0AAD8AMY1</accession>
<evidence type="ECO:0000259" key="1">
    <source>
        <dbReference type="Pfam" id="PF02190"/>
    </source>
</evidence>
<name>A0AAD8AMY1_BIOPF</name>
<dbReference type="InterPro" id="IPR003111">
    <property type="entry name" value="Lon_prtase_N"/>
</dbReference>
<dbReference type="AlphaFoldDB" id="A0AAD8AMY1"/>
<dbReference type="Gene3D" id="2.30.130.40">
    <property type="entry name" value="LON domain-like"/>
    <property type="match status" value="1"/>
</dbReference>
<proteinExistence type="predicted"/>
<dbReference type="InterPro" id="IPR015947">
    <property type="entry name" value="PUA-like_sf"/>
</dbReference>
<evidence type="ECO:0000313" key="3">
    <source>
        <dbReference type="Proteomes" id="UP001233172"/>
    </source>
</evidence>
<protein>
    <submittedName>
        <fullName evidence="2">LON peptidase substrate-binding domain-containing protein</fullName>
    </submittedName>
</protein>
<evidence type="ECO:0000313" key="2">
    <source>
        <dbReference type="EMBL" id="KAK0039160.1"/>
    </source>
</evidence>
<dbReference type="EMBL" id="JASAOG010000481">
    <property type="protein sequence ID" value="KAK0039160.1"/>
    <property type="molecule type" value="Genomic_DNA"/>
</dbReference>
<dbReference type="Proteomes" id="UP001233172">
    <property type="component" value="Unassembled WGS sequence"/>
</dbReference>